<accession>A0A4R3KXD0</accession>
<keyword evidence="4" id="KW-1185">Reference proteome</keyword>
<organism evidence="3 4">
    <name type="scientific">Anseongella ginsenosidimutans</name>
    <dbReference type="NCBI Taxonomy" id="496056"/>
    <lineage>
        <taxon>Bacteria</taxon>
        <taxon>Pseudomonadati</taxon>
        <taxon>Bacteroidota</taxon>
        <taxon>Sphingobacteriia</taxon>
        <taxon>Sphingobacteriales</taxon>
        <taxon>Sphingobacteriaceae</taxon>
        <taxon>Anseongella</taxon>
    </lineage>
</organism>
<evidence type="ECO:0000313" key="4">
    <source>
        <dbReference type="Proteomes" id="UP000295807"/>
    </source>
</evidence>
<dbReference type="RefSeq" id="WP_132127557.1">
    <property type="nucleotide sequence ID" value="NZ_CP042432.1"/>
</dbReference>
<feature type="coiled-coil region" evidence="1">
    <location>
        <begin position="23"/>
        <end position="61"/>
    </location>
</feature>
<reference evidence="3 4" key="1">
    <citation type="submission" date="2019-03" db="EMBL/GenBank/DDBJ databases">
        <title>Genomic Encyclopedia of Type Strains, Phase IV (KMG-IV): sequencing the most valuable type-strain genomes for metagenomic binning, comparative biology and taxonomic classification.</title>
        <authorList>
            <person name="Goeker M."/>
        </authorList>
    </citation>
    <scope>NUCLEOTIDE SEQUENCE [LARGE SCALE GENOMIC DNA]</scope>
    <source>
        <strain evidence="3 4">DSM 21100</strain>
    </source>
</reference>
<dbReference type="PROSITE" id="PS51257">
    <property type="entry name" value="PROKAR_LIPOPROTEIN"/>
    <property type="match status" value="1"/>
</dbReference>
<dbReference type="EMBL" id="SMAD01000001">
    <property type="protein sequence ID" value="TCS90098.1"/>
    <property type="molecule type" value="Genomic_DNA"/>
</dbReference>
<gene>
    <name evidence="3" type="ORF">EDD80_101296</name>
</gene>
<evidence type="ECO:0000256" key="2">
    <source>
        <dbReference type="SAM" id="SignalP"/>
    </source>
</evidence>
<dbReference type="Proteomes" id="UP000295807">
    <property type="component" value="Unassembled WGS sequence"/>
</dbReference>
<proteinExistence type="predicted"/>
<comment type="caution">
    <text evidence="3">The sequence shown here is derived from an EMBL/GenBank/DDBJ whole genome shotgun (WGS) entry which is preliminary data.</text>
</comment>
<dbReference type="AlphaFoldDB" id="A0A4R3KXD0"/>
<evidence type="ECO:0000256" key="1">
    <source>
        <dbReference type="SAM" id="Coils"/>
    </source>
</evidence>
<feature type="chain" id="PRO_5020185323" evidence="2">
    <location>
        <begin position="22"/>
        <end position="82"/>
    </location>
</feature>
<sequence length="82" mass="9030">MNRISILQAACLLILSSCNPAQEQRTQETADSLQREMEQEMDTATQKIDSLGDTLKDATNEFLDEAGKTLEKAGEKLKEAGN</sequence>
<keyword evidence="1" id="KW-0175">Coiled coil</keyword>
<evidence type="ECO:0000313" key="3">
    <source>
        <dbReference type="EMBL" id="TCS90098.1"/>
    </source>
</evidence>
<keyword evidence="2" id="KW-0732">Signal</keyword>
<name>A0A4R3KXD0_9SPHI</name>
<protein>
    <submittedName>
        <fullName evidence="3">Uncharacterized protein</fullName>
    </submittedName>
</protein>
<feature type="signal peptide" evidence="2">
    <location>
        <begin position="1"/>
        <end position="21"/>
    </location>
</feature>